<dbReference type="InterPro" id="IPR036615">
    <property type="entry name" value="Mur_ligase_C_dom_sf"/>
</dbReference>
<keyword evidence="3" id="KW-0472">Membrane</keyword>
<evidence type="ECO:0000259" key="4">
    <source>
        <dbReference type="Pfam" id="PF02875"/>
    </source>
</evidence>
<proteinExistence type="inferred from homology"/>
<dbReference type="InterPro" id="IPR036565">
    <property type="entry name" value="Mur-like_cat_sf"/>
</dbReference>
<comment type="caution">
    <text evidence="6">The sequence shown here is derived from an EMBL/GenBank/DDBJ whole genome shotgun (WGS) entry which is preliminary data.</text>
</comment>
<feature type="transmembrane region" description="Helical" evidence="3">
    <location>
        <begin position="12"/>
        <end position="38"/>
    </location>
</feature>
<keyword evidence="2" id="KW-0133">Cell shape</keyword>
<dbReference type="UniPathway" id="UPA00219"/>
<dbReference type="GO" id="GO:0016881">
    <property type="term" value="F:acid-amino acid ligase activity"/>
    <property type="evidence" value="ECO:0007669"/>
    <property type="project" value="InterPro"/>
</dbReference>
<accession>A0A2H0V835</accession>
<dbReference type="InterPro" id="IPR004101">
    <property type="entry name" value="Mur_ligase_C"/>
</dbReference>
<keyword evidence="2" id="KW-0961">Cell wall biogenesis/degradation</keyword>
<dbReference type="NCBIfam" id="TIGR01085">
    <property type="entry name" value="murE"/>
    <property type="match status" value="1"/>
</dbReference>
<reference evidence="7" key="1">
    <citation type="submission" date="2017-09" db="EMBL/GenBank/DDBJ databases">
        <title>Depth-based differentiation of microbial function through sediment-hosted aquifers and enrichment of novel symbionts in the deep terrestrial subsurface.</title>
        <authorList>
            <person name="Probst A.J."/>
            <person name="Ladd B."/>
            <person name="Jarett J.K."/>
            <person name="Geller-Mcgrath D.E."/>
            <person name="Sieber C.M.K."/>
            <person name="Emerson J.B."/>
            <person name="Anantharaman K."/>
            <person name="Thomas B.C."/>
            <person name="Malmstrom R."/>
            <person name="Stieglmeier M."/>
            <person name="Klingl A."/>
            <person name="Woyke T."/>
            <person name="Ryan C.M."/>
            <person name="Banfield J.F."/>
        </authorList>
    </citation>
    <scope>NUCLEOTIDE SEQUENCE [LARGE SCALE GENOMIC DNA]</scope>
</reference>
<dbReference type="Gene3D" id="3.40.1190.10">
    <property type="entry name" value="Mur-like, catalytic domain"/>
    <property type="match status" value="1"/>
</dbReference>
<dbReference type="PANTHER" id="PTHR23135">
    <property type="entry name" value="MUR LIGASE FAMILY MEMBER"/>
    <property type="match status" value="1"/>
</dbReference>
<keyword evidence="2" id="KW-0573">Peptidoglycan synthesis</keyword>
<evidence type="ECO:0000313" key="6">
    <source>
        <dbReference type="EMBL" id="PIR95232.1"/>
    </source>
</evidence>
<evidence type="ECO:0008006" key="8">
    <source>
        <dbReference type="Google" id="ProtNLM"/>
    </source>
</evidence>
<dbReference type="Pfam" id="PF02875">
    <property type="entry name" value="Mur_ligase_C"/>
    <property type="match status" value="1"/>
</dbReference>
<dbReference type="SUPFAM" id="SSF53244">
    <property type="entry name" value="MurD-like peptide ligases, peptide-binding domain"/>
    <property type="match status" value="1"/>
</dbReference>
<gene>
    <name evidence="6" type="ORF">COT93_03510</name>
</gene>
<dbReference type="GO" id="GO:0005524">
    <property type="term" value="F:ATP binding"/>
    <property type="evidence" value="ECO:0007669"/>
    <property type="project" value="InterPro"/>
</dbReference>
<sequence length="481" mass="54167">MSNMLEKLKKLVPLRIFSFLQPLYHFVFSWLAALVYWFPSRRLIIIGITGTAGKTSTAYLTAKMLQAAGYKTGFTSTAVFSDGENEWLNDRKMTMPGRFFIQKFLRRMVKNRCRYAIVETTSEGIKQFRHRFINYDVLLFTSLYPEHIESHGSFDKYREAKGKLFTHIRYGAIKYVDSDHLVVRPRNAMKKLDLTRIPKTIVVNGDDDNANYFLNFWSEAKSVYFFRPEASREFFMKQLNSESKVSDFTCVKGSDVSLSAQGTSFKINEQPVNLQILGKFNADNALAAAAIGLNQNISLDKIIIGLETIRSLAGKLDKIDVGQDFTAIVDYSFEPKAVEKLYDVVSLLPHNRIIHLLGSTGGGRDKSRRPILGQLAGSKADFVIVSNEDPYDEDPGDIIDQVAAGAESAGKELDKDLFKVLDRREGIKKALELATKDDLVLFTGKGAEQYICLANGTKLSWDEREAVRAAIVDKLGIDKIK</sequence>
<dbReference type="GO" id="GO:0071555">
    <property type="term" value="P:cell wall organization"/>
    <property type="evidence" value="ECO:0007669"/>
    <property type="project" value="UniProtKB-KW"/>
</dbReference>
<dbReference type="PANTHER" id="PTHR23135:SF4">
    <property type="entry name" value="UDP-N-ACETYLMURAMOYL-L-ALANYL-D-GLUTAMATE--2,6-DIAMINOPIMELATE LIGASE MURE HOMOLOG, CHLOROPLASTIC"/>
    <property type="match status" value="1"/>
</dbReference>
<protein>
    <recommendedName>
        <fullName evidence="8">UDP-N-acetylmuramoyl-L-alanyl-D-glutamate--2, 6-diaminopimelate ligase</fullName>
    </recommendedName>
</protein>
<keyword evidence="3" id="KW-1133">Transmembrane helix</keyword>
<comment type="subcellular location">
    <subcellularLocation>
        <location evidence="2">Cytoplasm</location>
    </subcellularLocation>
</comment>
<evidence type="ECO:0000259" key="5">
    <source>
        <dbReference type="Pfam" id="PF08245"/>
    </source>
</evidence>
<dbReference type="EMBL" id="PFAL01000032">
    <property type="protein sequence ID" value="PIR95232.1"/>
    <property type="molecule type" value="Genomic_DNA"/>
</dbReference>
<keyword evidence="2" id="KW-0132">Cell division</keyword>
<dbReference type="AlphaFoldDB" id="A0A2H0V835"/>
<keyword evidence="3" id="KW-0812">Transmembrane</keyword>
<dbReference type="Gene3D" id="3.90.190.20">
    <property type="entry name" value="Mur ligase, C-terminal domain"/>
    <property type="match status" value="1"/>
</dbReference>
<dbReference type="Proteomes" id="UP000229972">
    <property type="component" value="Unassembled WGS sequence"/>
</dbReference>
<comment type="pathway">
    <text evidence="2">Cell wall biogenesis; peptidoglycan biosynthesis.</text>
</comment>
<keyword evidence="2" id="KW-0131">Cell cycle</keyword>
<dbReference type="SUPFAM" id="SSF53623">
    <property type="entry name" value="MurD-like peptide ligases, catalytic domain"/>
    <property type="match status" value="1"/>
</dbReference>
<dbReference type="InterPro" id="IPR013221">
    <property type="entry name" value="Mur_ligase_cen"/>
</dbReference>
<dbReference type="GO" id="GO:0009252">
    <property type="term" value="P:peptidoglycan biosynthetic process"/>
    <property type="evidence" value="ECO:0007669"/>
    <property type="project" value="UniProtKB-UniPathway"/>
</dbReference>
<feature type="domain" description="Mur ligase central" evidence="5">
    <location>
        <begin position="48"/>
        <end position="179"/>
    </location>
</feature>
<evidence type="ECO:0000313" key="7">
    <source>
        <dbReference type="Proteomes" id="UP000229972"/>
    </source>
</evidence>
<evidence type="ECO:0000256" key="3">
    <source>
        <dbReference type="SAM" id="Phobius"/>
    </source>
</evidence>
<dbReference type="InterPro" id="IPR005761">
    <property type="entry name" value="UDP-N-AcMur-Glu-dNH2Pim_ligase"/>
</dbReference>
<dbReference type="Pfam" id="PF08245">
    <property type="entry name" value="Mur_ligase_M"/>
    <property type="match status" value="1"/>
</dbReference>
<dbReference type="GO" id="GO:0051301">
    <property type="term" value="P:cell division"/>
    <property type="evidence" value="ECO:0007669"/>
    <property type="project" value="UniProtKB-KW"/>
</dbReference>
<organism evidence="6 7">
    <name type="scientific">Candidatus Falkowbacteria bacterium CG10_big_fil_rev_8_21_14_0_10_37_18</name>
    <dbReference type="NCBI Taxonomy" id="1974562"/>
    <lineage>
        <taxon>Bacteria</taxon>
        <taxon>Candidatus Falkowiibacteriota</taxon>
    </lineage>
</organism>
<comment type="similarity">
    <text evidence="1">Belongs to the MurCDEF family. MurE subfamily.</text>
</comment>
<feature type="domain" description="Mur ligase C-terminal" evidence="4">
    <location>
        <begin position="323"/>
        <end position="446"/>
    </location>
</feature>
<name>A0A2H0V835_9BACT</name>
<evidence type="ECO:0000256" key="1">
    <source>
        <dbReference type="ARBA" id="ARBA00005898"/>
    </source>
</evidence>
<dbReference type="GO" id="GO:0005737">
    <property type="term" value="C:cytoplasm"/>
    <property type="evidence" value="ECO:0007669"/>
    <property type="project" value="UniProtKB-SubCell"/>
</dbReference>
<evidence type="ECO:0000256" key="2">
    <source>
        <dbReference type="RuleBase" id="RU004135"/>
    </source>
</evidence>
<dbReference type="GO" id="GO:0008360">
    <property type="term" value="P:regulation of cell shape"/>
    <property type="evidence" value="ECO:0007669"/>
    <property type="project" value="UniProtKB-KW"/>
</dbReference>